<feature type="signal peptide" evidence="2">
    <location>
        <begin position="1"/>
        <end position="22"/>
    </location>
</feature>
<accession>A0ABP8Q4A3</accession>
<sequence length="115" mass="12057">MLNRFFPAALLAGLAACQSASAPATTAPAAAQPSEISMPPATSASTPEAARAAVARYLQNQPNAALYVPDSASIIDVDAHWQVLVPRTDWAKRMPNKAAFEVDKATGQVVTRPVK</sequence>
<evidence type="ECO:0008006" key="5">
    <source>
        <dbReference type="Google" id="ProtNLM"/>
    </source>
</evidence>
<evidence type="ECO:0000313" key="3">
    <source>
        <dbReference type="EMBL" id="GAA4496147.1"/>
    </source>
</evidence>
<evidence type="ECO:0000256" key="2">
    <source>
        <dbReference type="SAM" id="SignalP"/>
    </source>
</evidence>
<evidence type="ECO:0000256" key="1">
    <source>
        <dbReference type="SAM" id="MobiDB-lite"/>
    </source>
</evidence>
<dbReference type="RefSeq" id="WP_208132377.1">
    <property type="nucleotide sequence ID" value="NZ_BAABGQ010000005.1"/>
</dbReference>
<feature type="chain" id="PRO_5045163560" description="Lipoprotein" evidence="2">
    <location>
        <begin position="23"/>
        <end position="115"/>
    </location>
</feature>
<dbReference type="Proteomes" id="UP001501243">
    <property type="component" value="Unassembled WGS sequence"/>
</dbReference>
<keyword evidence="2" id="KW-0732">Signal</keyword>
<protein>
    <recommendedName>
        <fullName evidence="5">Lipoprotein</fullName>
    </recommendedName>
</protein>
<comment type="caution">
    <text evidence="3">The sequence shown here is derived from an EMBL/GenBank/DDBJ whole genome shotgun (WGS) entry which is preliminary data.</text>
</comment>
<evidence type="ECO:0000313" key="4">
    <source>
        <dbReference type="Proteomes" id="UP001501243"/>
    </source>
</evidence>
<gene>
    <name evidence="3" type="ORF">GCM10023172_08870</name>
</gene>
<proteinExistence type="predicted"/>
<reference evidence="4" key="1">
    <citation type="journal article" date="2019" name="Int. J. Syst. Evol. Microbiol.">
        <title>The Global Catalogue of Microorganisms (GCM) 10K type strain sequencing project: providing services to taxonomists for standard genome sequencing and annotation.</title>
        <authorList>
            <consortium name="The Broad Institute Genomics Platform"/>
            <consortium name="The Broad Institute Genome Sequencing Center for Infectious Disease"/>
            <person name="Wu L."/>
            <person name="Ma J."/>
        </authorList>
    </citation>
    <scope>NUCLEOTIDE SEQUENCE [LARGE SCALE GENOMIC DNA]</scope>
    <source>
        <strain evidence="4">JCM 17841</strain>
    </source>
</reference>
<dbReference type="EMBL" id="BAABGQ010000005">
    <property type="protein sequence ID" value="GAA4496147.1"/>
    <property type="molecule type" value="Genomic_DNA"/>
</dbReference>
<feature type="region of interest" description="Disordered" evidence="1">
    <location>
        <begin position="22"/>
        <end position="45"/>
    </location>
</feature>
<name>A0ABP8Q4A3_9BACT</name>
<organism evidence="3 4">
    <name type="scientific">Hymenobacter ginsengisoli</name>
    <dbReference type="NCBI Taxonomy" id="1051626"/>
    <lineage>
        <taxon>Bacteria</taxon>
        <taxon>Pseudomonadati</taxon>
        <taxon>Bacteroidota</taxon>
        <taxon>Cytophagia</taxon>
        <taxon>Cytophagales</taxon>
        <taxon>Hymenobacteraceae</taxon>
        <taxon>Hymenobacter</taxon>
    </lineage>
</organism>
<dbReference type="PROSITE" id="PS51257">
    <property type="entry name" value="PROKAR_LIPOPROTEIN"/>
    <property type="match status" value="1"/>
</dbReference>
<keyword evidence="4" id="KW-1185">Reference proteome</keyword>